<dbReference type="CDD" id="cd04821">
    <property type="entry name" value="PA_M28_1_2"/>
    <property type="match status" value="1"/>
</dbReference>
<keyword evidence="6" id="KW-0862">Zinc</keyword>
<keyword evidence="10" id="KW-1185">Reference proteome</keyword>
<evidence type="ECO:0000256" key="4">
    <source>
        <dbReference type="ARBA" id="ARBA00022729"/>
    </source>
</evidence>
<keyword evidence="3" id="KW-0479">Metal-binding</keyword>
<dbReference type="Pfam" id="PF04389">
    <property type="entry name" value="Peptidase_M28"/>
    <property type="match status" value="1"/>
</dbReference>
<comment type="caution">
    <text evidence="9">The sequence shown here is derived from an EMBL/GenBank/DDBJ whole genome shotgun (WGS) entry which is preliminary data.</text>
</comment>
<evidence type="ECO:0000256" key="3">
    <source>
        <dbReference type="ARBA" id="ARBA00022723"/>
    </source>
</evidence>
<keyword evidence="2" id="KW-0645">Protease</keyword>
<dbReference type="PANTHER" id="PTHR12147:SF56">
    <property type="entry name" value="AMINOPEPTIDASE YDR415C-RELATED"/>
    <property type="match status" value="1"/>
</dbReference>
<evidence type="ECO:0000313" key="10">
    <source>
        <dbReference type="Proteomes" id="UP000321129"/>
    </source>
</evidence>
<reference evidence="9 10" key="1">
    <citation type="submission" date="2019-08" db="EMBL/GenBank/DDBJ databases">
        <title>Sphingorhabdus soil sp. nov., isolated from arctic soil.</title>
        <authorList>
            <person name="Liu Y."/>
        </authorList>
    </citation>
    <scope>NUCLEOTIDE SEQUENCE [LARGE SCALE GENOMIC DNA]</scope>
    <source>
        <strain evidence="9 10">D-2Q-5-6</strain>
    </source>
</reference>
<keyword evidence="4 7" id="KW-0732">Signal</keyword>
<keyword evidence="5" id="KW-0378">Hydrolase</keyword>
<dbReference type="GO" id="GO:0006508">
    <property type="term" value="P:proteolysis"/>
    <property type="evidence" value="ECO:0007669"/>
    <property type="project" value="UniProtKB-KW"/>
</dbReference>
<gene>
    <name evidence="9" type="ORF">FSZ31_05535</name>
</gene>
<feature type="chain" id="PRO_5022959873" evidence="7">
    <location>
        <begin position="20"/>
        <end position="568"/>
    </location>
</feature>
<evidence type="ECO:0000256" key="1">
    <source>
        <dbReference type="ARBA" id="ARBA00022438"/>
    </source>
</evidence>
<proteinExistence type="predicted"/>
<accession>A0A5C6UPV4</accession>
<dbReference type="RefSeq" id="WP_147122066.1">
    <property type="nucleotide sequence ID" value="NZ_VOPY01000001.1"/>
</dbReference>
<sequence length="568" mass="61050">MLPRLFALPLAVGALASLAACNFAQSGNEAGNEAVAANEALPDVTVPDLSLDTMKTLVGELSSDEFEGRMPGTVGEEKTMALLTREFAGAGLKPGNNGQWFQDVPLVEITAKNVSPLEFTGGKTDMSLDYGSDFVAATYRVTDKISVADSDVVFVGYGINAPEKKWNDYAGLDVKGKTVIILVNDPDWETKGNDGEFNGRAMTYYGRWTYKYEEAARQGAAAAIIVHDTEPAAYGWNVVESSWTGPQNVADATNNHMDATAANGWIQLAKAKQLFASAGQDFDKLRAAAKKPGFKAVPLGVKASLSFDNTIKKTLSKNVIGILPGKTRPNEYVLYTAHWDHLGHCGADATGDDICNGAIDNATGAAALVALAKAHVAQGPAERTIVFIALTAEESGLLGSEYYAENPVFPLGQTVGGVNMDALSAAGPAKDLVVIGRGKSGLDRYLEKAAKLNNRVLVDESTPEKGYYYRSDHFSFAKQGVPMLYFEAGEDLIKGGVAAGKKAAEDYTENRYHAPSDEVTDDWNWDGMMADLKVYFAVGRMLAMTDAWPNWNKGDEFRKARDESRPTS</sequence>
<evidence type="ECO:0000256" key="6">
    <source>
        <dbReference type="ARBA" id="ARBA00022833"/>
    </source>
</evidence>
<dbReference type="EMBL" id="VOPY01000001">
    <property type="protein sequence ID" value="TXC74176.1"/>
    <property type="molecule type" value="Genomic_DNA"/>
</dbReference>
<dbReference type="SUPFAM" id="SSF52025">
    <property type="entry name" value="PA domain"/>
    <property type="match status" value="1"/>
</dbReference>
<dbReference type="Gene3D" id="3.50.30.30">
    <property type="match status" value="1"/>
</dbReference>
<dbReference type="InterPro" id="IPR007484">
    <property type="entry name" value="Peptidase_M28"/>
</dbReference>
<keyword evidence="1" id="KW-0031">Aminopeptidase</keyword>
<dbReference type="OrthoDB" id="9778250at2"/>
<dbReference type="Proteomes" id="UP000321129">
    <property type="component" value="Unassembled WGS sequence"/>
</dbReference>
<dbReference type="PROSITE" id="PS51257">
    <property type="entry name" value="PROKAR_LIPOPROTEIN"/>
    <property type="match status" value="1"/>
</dbReference>
<dbReference type="GO" id="GO:0004177">
    <property type="term" value="F:aminopeptidase activity"/>
    <property type="evidence" value="ECO:0007669"/>
    <property type="project" value="UniProtKB-KW"/>
</dbReference>
<name>A0A5C6UPV4_9SPHN</name>
<dbReference type="FunFam" id="3.40.630.10:FF:000088">
    <property type="entry name" value="Peptidase M20"/>
    <property type="match status" value="1"/>
</dbReference>
<feature type="signal peptide" evidence="7">
    <location>
        <begin position="1"/>
        <end position="19"/>
    </location>
</feature>
<dbReference type="AlphaFoldDB" id="A0A5C6UPV4"/>
<dbReference type="GO" id="GO:0046872">
    <property type="term" value="F:metal ion binding"/>
    <property type="evidence" value="ECO:0007669"/>
    <property type="project" value="UniProtKB-KW"/>
</dbReference>
<evidence type="ECO:0000256" key="5">
    <source>
        <dbReference type="ARBA" id="ARBA00022801"/>
    </source>
</evidence>
<organism evidence="9 10">
    <name type="scientific">Flavisphingopyxis soli</name>
    <dbReference type="NCBI Taxonomy" id="2601267"/>
    <lineage>
        <taxon>Bacteria</taxon>
        <taxon>Pseudomonadati</taxon>
        <taxon>Pseudomonadota</taxon>
        <taxon>Alphaproteobacteria</taxon>
        <taxon>Sphingomonadales</taxon>
        <taxon>Sphingopyxidaceae</taxon>
        <taxon>Flavisphingopyxis</taxon>
    </lineage>
</organism>
<evidence type="ECO:0000256" key="2">
    <source>
        <dbReference type="ARBA" id="ARBA00022670"/>
    </source>
</evidence>
<dbReference type="PANTHER" id="PTHR12147">
    <property type="entry name" value="METALLOPEPTIDASE M28 FAMILY MEMBER"/>
    <property type="match status" value="1"/>
</dbReference>
<dbReference type="Gene3D" id="3.40.630.10">
    <property type="entry name" value="Zn peptidases"/>
    <property type="match status" value="1"/>
</dbReference>
<dbReference type="SUPFAM" id="SSF53187">
    <property type="entry name" value="Zn-dependent exopeptidases"/>
    <property type="match status" value="1"/>
</dbReference>
<feature type="domain" description="Peptidase M28" evidence="8">
    <location>
        <begin position="318"/>
        <end position="529"/>
    </location>
</feature>
<protein>
    <submittedName>
        <fullName evidence="9">M28 family peptidase</fullName>
    </submittedName>
</protein>
<evidence type="ECO:0000259" key="8">
    <source>
        <dbReference type="Pfam" id="PF04389"/>
    </source>
</evidence>
<evidence type="ECO:0000256" key="7">
    <source>
        <dbReference type="SAM" id="SignalP"/>
    </source>
</evidence>
<dbReference type="GO" id="GO:0008235">
    <property type="term" value="F:metalloexopeptidase activity"/>
    <property type="evidence" value="ECO:0007669"/>
    <property type="project" value="InterPro"/>
</dbReference>
<dbReference type="InterPro" id="IPR045175">
    <property type="entry name" value="M28_fam"/>
</dbReference>
<evidence type="ECO:0000313" key="9">
    <source>
        <dbReference type="EMBL" id="TXC74176.1"/>
    </source>
</evidence>
<dbReference type="InterPro" id="IPR046450">
    <property type="entry name" value="PA_dom_sf"/>
</dbReference>